<accession>A0A8T0SPK3</accession>
<comment type="caution">
    <text evidence="1">The sequence shown here is derived from an EMBL/GenBank/DDBJ whole genome shotgun (WGS) entry which is preliminary data.</text>
</comment>
<dbReference type="AlphaFoldDB" id="A0A8T0SPK3"/>
<keyword evidence="2" id="KW-1185">Reference proteome</keyword>
<dbReference type="Proteomes" id="UP000823388">
    <property type="component" value="Chromosome 5K"/>
</dbReference>
<name>A0A8T0SPK3_PANVG</name>
<organism evidence="1 2">
    <name type="scientific">Panicum virgatum</name>
    <name type="common">Blackwell switchgrass</name>
    <dbReference type="NCBI Taxonomy" id="38727"/>
    <lineage>
        <taxon>Eukaryota</taxon>
        <taxon>Viridiplantae</taxon>
        <taxon>Streptophyta</taxon>
        <taxon>Embryophyta</taxon>
        <taxon>Tracheophyta</taxon>
        <taxon>Spermatophyta</taxon>
        <taxon>Magnoliopsida</taxon>
        <taxon>Liliopsida</taxon>
        <taxon>Poales</taxon>
        <taxon>Poaceae</taxon>
        <taxon>PACMAD clade</taxon>
        <taxon>Panicoideae</taxon>
        <taxon>Panicodae</taxon>
        <taxon>Paniceae</taxon>
        <taxon>Panicinae</taxon>
        <taxon>Panicum</taxon>
        <taxon>Panicum sect. Hiantes</taxon>
    </lineage>
</organism>
<proteinExistence type="predicted"/>
<gene>
    <name evidence="1" type="ORF">PVAP13_5KG348214</name>
</gene>
<dbReference type="EMBL" id="CM029045">
    <property type="protein sequence ID" value="KAG2598099.1"/>
    <property type="molecule type" value="Genomic_DNA"/>
</dbReference>
<protein>
    <submittedName>
        <fullName evidence="1">Uncharacterized protein</fullName>
    </submittedName>
</protein>
<reference evidence="1" key="1">
    <citation type="submission" date="2020-05" db="EMBL/GenBank/DDBJ databases">
        <title>WGS assembly of Panicum virgatum.</title>
        <authorList>
            <person name="Lovell J.T."/>
            <person name="Jenkins J."/>
            <person name="Shu S."/>
            <person name="Juenger T.E."/>
            <person name="Schmutz J."/>
        </authorList>
    </citation>
    <scope>NUCLEOTIDE SEQUENCE</scope>
    <source>
        <strain evidence="1">AP13</strain>
    </source>
</reference>
<sequence>MTAPCCPPSPGTPPWHHCTHTRRFKRGQALTGAPWHSAEHIACSHKPVLTRTRRDAAGLFVVSPSCSTSASISLPRSSLDLSFSHCRWTGNACVPLANVHGSLTKHQTLFVFAWPLPRHIAVSVSWALARVHTRHYRKVLPCTNRVATLERRAVMRTPAHRTRPQGHVLRSLSFSTEYHQT</sequence>
<evidence type="ECO:0000313" key="2">
    <source>
        <dbReference type="Proteomes" id="UP000823388"/>
    </source>
</evidence>
<evidence type="ECO:0000313" key="1">
    <source>
        <dbReference type="EMBL" id="KAG2598099.1"/>
    </source>
</evidence>